<keyword evidence="4" id="KW-1185">Reference proteome</keyword>
<feature type="transmembrane region" description="Helical" evidence="1">
    <location>
        <begin position="112"/>
        <end position="134"/>
    </location>
</feature>
<evidence type="ECO:0000256" key="1">
    <source>
        <dbReference type="SAM" id="Phobius"/>
    </source>
</evidence>
<organism evidence="3 4">
    <name type="scientific">Thermodesulfobium acidiphilum</name>
    <dbReference type="NCBI Taxonomy" id="1794699"/>
    <lineage>
        <taxon>Bacteria</taxon>
        <taxon>Pseudomonadati</taxon>
        <taxon>Thermodesulfobiota</taxon>
        <taxon>Thermodesulfobiia</taxon>
        <taxon>Thermodesulfobiales</taxon>
        <taxon>Thermodesulfobiaceae</taxon>
        <taxon>Thermodesulfobium</taxon>
    </lineage>
</organism>
<accession>A0A2R4W1I2</accession>
<proteinExistence type="predicted"/>
<dbReference type="Pfam" id="PF13464">
    <property type="entry name" value="RodZ_C"/>
    <property type="match status" value="1"/>
</dbReference>
<evidence type="ECO:0000259" key="2">
    <source>
        <dbReference type="PROSITE" id="PS50943"/>
    </source>
</evidence>
<keyword evidence="1" id="KW-0472">Membrane</keyword>
<keyword evidence="1" id="KW-0812">Transmembrane</keyword>
<dbReference type="InterPro" id="IPR010982">
    <property type="entry name" value="Lambda_DNA-bd_dom_sf"/>
</dbReference>
<keyword evidence="1" id="KW-1133">Transmembrane helix</keyword>
<dbReference type="PANTHER" id="PTHR34475:SF1">
    <property type="entry name" value="CYTOSKELETON PROTEIN RODZ"/>
    <property type="match status" value="1"/>
</dbReference>
<dbReference type="PANTHER" id="PTHR34475">
    <property type="match status" value="1"/>
</dbReference>
<dbReference type="OrthoDB" id="9797543at2"/>
<dbReference type="CDD" id="cd00093">
    <property type="entry name" value="HTH_XRE"/>
    <property type="match status" value="1"/>
</dbReference>
<dbReference type="SMART" id="SM00530">
    <property type="entry name" value="HTH_XRE"/>
    <property type="match status" value="1"/>
</dbReference>
<evidence type="ECO:0000313" key="3">
    <source>
        <dbReference type="EMBL" id="AWB10560.1"/>
    </source>
</evidence>
<gene>
    <name evidence="3" type="ORF">TDSAC_1218</name>
</gene>
<dbReference type="Gene3D" id="1.10.260.40">
    <property type="entry name" value="lambda repressor-like DNA-binding domains"/>
    <property type="match status" value="1"/>
</dbReference>
<name>A0A2R4W1I2_THEAF</name>
<dbReference type="RefSeq" id="WP_108309352.1">
    <property type="nucleotide sequence ID" value="NZ_CP020921.1"/>
</dbReference>
<dbReference type="KEGG" id="taci:TDSAC_1218"/>
<dbReference type="GO" id="GO:0003677">
    <property type="term" value="F:DNA binding"/>
    <property type="evidence" value="ECO:0007669"/>
    <property type="project" value="InterPro"/>
</dbReference>
<dbReference type="EMBL" id="CP020921">
    <property type="protein sequence ID" value="AWB10560.1"/>
    <property type="molecule type" value="Genomic_DNA"/>
</dbReference>
<protein>
    <submittedName>
        <fullName evidence="3">DUF4115 domain-containing protein</fullName>
    </submittedName>
</protein>
<evidence type="ECO:0000313" key="4">
    <source>
        <dbReference type="Proteomes" id="UP000244792"/>
    </source>
</evidence>
<dbReference type="Proteomes" id="UP000244792">
    <property type="component" value="Chromosome"/>
</dbReference>
<dbReference type="PROSITE" id="PS50943">
    <property type="entry name" value="HTH_CROC1"/>
    <property type="match status" value="1"/>
</dbReference>
<feature type="domain" description="HTH cro/C1-type" evidence="2">
    <location>
        <begin position="11"/>
        <end position="71"/>
    </location>
</feature>
<dbReference type="InterPro" id="IPR050400">
    <property type="entry name" value="Bact_Cytoskel_RodZ"/>
</dbReference>
<dbReference type="InterPro" id="IPR001387">
    <property type="entry name" value="Cro/C1-type_HTH"/>
</dbReference>
<reference evidence="3 4" key="1">
    <citation type="submission" date="2017-04" db="EMBL/GenBank/DDBJ databases">
        <title>Genomic insights into metabolism of Thermodesulfobium acidiphilum.</title>
        <authorList>
            <person name="Toshchakov S.V."/>
            <person name="Frolov E.N."/>
            <person name="Kublanov I.V."/>
            <person name="Samarov N.I."/>
            <person name="Novikov A."/>
            <person name="Lebedinsky A.V."/>
            <person name="Bonch-Osmolovskaya E.A."/>
            <person name="Chernyh N.A."/>
        </authorList>
    </citation>
    <scope>NUCLEOTIDE SEQUENCE [LARGE SCALE GENOMIC DNA]</scope>
    <source>
        <strain evidence="3 4">3127-1</strain>
    </source>
</reference>
<sequence length="241" mass="27728">MNNNSEFPKLFREIREQKGMSIEELAEQSKIFSYYLKIFEEGRKEKFPPYSISKGYLKAVARELDIDPSILLKSFDEFVQEKKVNSVQETVTIPKEKREKIIKERNIKSIKYIVVFILIVTIFSLSIFLVYQIMITKRNFLANKMPNNVVKQEKSNNIETGNINSSQKTIYLKFIGKSWVLVKDKNKVLFEGIINPGEEKTFTTNDTLDIKLGNAGGVEISKDGKNWVKAGNIGEVVELTE</sequence>
<dbReference type="AlphaFoldDB" id="A0A2R4W1I2"/>
<dbReference type="InterPro" id="IPR025194">
    <property type="entry name" value="RodZ-like_C"/>
</dbReference>
<dbReference type="SUPFAM" id="SSF47413">
    <property type="entry name" value="lambda repressor-like DNA-binding domains"/>
    <property type="match status" value="1"/>
</dbReference>
<dbReference type="Pfam" id="PF13413">
    <property type="entry name" value="HTH_25"/>
    <property type="match status" value="1"/>
</dbReference>